<comment type="caution">
    <text evidence="2">The sequence shown here is derived from an EMBL/GenBank/DDBJ whole genome shotgun (WGS) entry which is preliminary data.</text>
</comment>
<organism evidence="2 3">
    <name type="scientific">Phytophthora nicotianae P1976</name>
    <dbReference type="NCBI Taxonomy" id="1317066"/>
    <lineage>
        <taxon>Eukaryota</taxon>
        <taxon>Sar</taxon>
        <taxon>Stramenopiles</taxon>
        <taxon>Oomycota</taxon>
        <taxon>Peronosporomycetes</taxon>
        <taxon>Peronosporales</taxon>
        <taxon>Peronosporaceae</taxon>
        <taxon>Phytophthora</taxon>
    </lineage>
</organism>
<reference evidence="2 3" key="1">
    <citation type="submission" date="2013-11" db="EMBL/GenBank/DDBJ databases">
        <title>The Genome Sequence of Phytophthora parasitica P1976.</title>
        <authorList>
            <consortium name="The Broad Institute Genomics Platform"/>
            <person name="Russ C."/>
            <person name="Tyler B."/>
            <person name="Panabieres F."/>
            <person name="Shan W."/>
            <person name="Tripathy S."/>
            <person name="Grunwald N."/>
            <person name="Machado M."/>
            <person name="Johnson C.S."/>
            <person name="Walker B."/>
            <person name="Young S."/>
            <person name="Zeng Q."/>
            <person name="Gargeya S."/>
            <person name="Fitzgerald M."/>
            <person name="Haas B."/>
            <person name="Abouelleil A."/>
            <person name="Allen A.W."/>
            <person name="Alvarado L."/>
            <person name="Arachchi H.M."/>
            <person name="Berlin A.M."/>
            <person name="Chapman S.B."/>
            <person name="Gainer-Dewar J."/>
            <person name="Goldberg J."/>
            <person name="Griggs A."/>
            <person name="Gujja S."/>
            <person name="Hansen M."/>
            <person name="Howarth C."/>
            <person name="Imamovic A."/>
            <person name="Ireland A."/>
            <person name="Larimer J."/>
            <person name="McCowan C."/>
            <person name="Murphy C."/>
            <person name="Pearson M."/>
            <person name="Poon T.W."/>
            <person name="Priest M."/>
            <person name="Roberts A."/>
            <person name="Saif S."/>
            <person name="Shea T."/>
            <person name="Sisk P."/>
            <person name="Sykes S."/>
            <person name="Wortman J."/>
            <person name="Nusbaum C."/>
            <person name="Birren B."/>
        </authorList>
    </citation>
    <scope>NUCLEOTIDE SEQUENCE [LARGE SCALE GENOMIC DNA]</scope>
    <source>
        <strain evidence="2 3">P1976</strain>
    </source>
</reference>
<gene>
    <name evidence="2" type="ORF">F444_20945</name>
</gene>
<protein>
    <submittedName>
        <fullName evidence="2">Uncharacterized protein</fullName>
    </submittedName>
</protein>
<sequence length="102" mass="10885">MRVGVCSALGALWTSAELAEVSIRNPPSKRSSLRKASCAVSYLIQVSLVSRRDARLNGKTGASPQRSTPPRRLGKPPSPRDQSSLAAHRGCTCVHVTCTLIT</sequence>
<proteinExistence type="predicted"/>
<dbReference type="Proteomes" id="UP000028582">
    <property type="component" value="Unassembled WGS sequence"/>
</dbReference>
<name>A0A080Z2Q2_PHYNI</name>
<evidence type="ECO:0000256" key="1">
    <source>
        <dbReference type="SAM" id="MobiDB-lite"/>
    </source>
</evidence>
<evidence type="ECO:0000313" key="2">
    <source>
        <dbReference type="EMBL" id="ETO60913.1"/>
    </source>
</evidence>
<evidence type="ECO:0000313" key="3">
    <source>
        <dbReference type="Proteomes" id="UP000028582"/>
    </source>
</evidence>
<accession>A0A080Z2Q2</accession>
<feature type="region of interest" description="Disordered" evidence="1">
    <location>
        <begin position="54"/>
        <end position="86"/>
    </location>
</feature>
<dbReference type="AlphaFoldDB" id="A0A080Z2Q2"/>
<dbReference type="EMBL" id="ANJA01003855">
    <property type="protein sequence ID" value="ETO60913.1"/>
    <property type="molecule type" value="Genomic_DNA"/>
</dbReference>